<keyword evidence="3" id="KW-1185">Reference proteome</keyword>
<dbReference type="EMBL" id="KZ805309">
    <property type="protein sequence ID" value="PVI06275.1"/>
    <property type="molecule type" value="Genomic_DNA"/>
</dbReference>
<gene>
    <name evidence="2" type="ORF">DM02DRAFT_609851</name>
</gene>
<protein>
    <submittedName>
        <fullName evidence="2">Uncharacterized protein</fullName>
    </submittedName>
</protein>
<dbReference type="AlphaFoldDB" id="A0A2V1EAL3"/>
<dbReference type="OrthoDB" id="3780500at2759"/>
<organism evidence="2 3">
    <name type="scientific">Periconia macrospinosa</name>
    <dbReference type="NCBI Taxonomy" id="97972"/>
    <lineage>
        <taxon>Eukaryota</taxon>
        <taxon>Fungi</taxon>
        <taxon>Dikarya</taxon>
        <taxon>Ascomycota</taxon>
        <taxon>Pezizomycotina</taxon>
        <taxon>Dothideomycetes</taxon>
        <taxon>Pleosporomycetidae</taxon>
        <taxon>Pleosporales</taxon>
        <taxon>Massarineae</taxon>
        <taxon>Periconiaceae</taxon>
        <taxon>Periconia</taxon>
    </lineage>
</organism>
<reference evidence="2 3" key="1">
    <citation type="journal article" date="2018" name="Sci. Rep.">
        <title>Comparative genomics provides insights into the lifestyle and reveals functional heterogeneity of dark septate endophytic fungi.</title>
        <authorList>
            <person name="Knapp D.G."/>
            <person name="Nemeth J.B."/>
            <person name="Barry K."/>
            <person name="Hainaut M."/>
            <person name="Henrissat B."/>
            <person name="Johnson J."/>
            <person name="Kuo A."/>
            <person name="Lim J.H.P."/>
            <person name="Lipzen A."/>
            <person name="Nolan M."/>
            <person name="Ohm R.A."/>
            <person name="Tamas L."/>
            <person name="Grigoriev I.V."/>
            <person name="Spatafora J.W."/>
            <person name="Nagy L.G."/>
            <person name="Kovacs G.M."/>
        </authorList>
    </citation>
    <scope>NUCLEOTIDE SEQUENCE [LARGE SCALE GENOMIC DNA]</scope>
    <source>
        <strain evidence="2 3">DSE2036</strain>
    </source>
</reference>
<evidence type="ECO:0000313" key="2">
    <source>
        <dbReference type="EMBL" id="PVI06275.1"/>
    </source>
</evidence>
<proteinExistence type="predicted"/>
<feature type="region of interest" description="Disordered" evidence="1">
    <location>
        <begin position="1"/>
        <end position="22"/>
    </location>
</feature>
<name>A0A2V1EAL3_9PLEO</name>
<feature type="compositionally biased region" description="Polar residues" evidence="1">
    <location>
        <begin position="1"/>
        <end position="11"/>
    </location>
</feature>
<dbReference type="Proteomes" id="UP000244855">
    <property type="component" value="Unassembled WGS sequence"/>
</dbReference>
<accession>A0A2V1EAL3</accession>
<evidence type="ECO:0000256" key="1">
    <source>
        <dbReference type="SAM" id="MobiDB-lite"/>
    </source>
</evidence>
<sequence length="204" mass="23076">MSNLQEILSSPHSPPEEGGVRPEPIILYLGESGFDNPYGFLIFRTTYGDDEKWEQFMAYLKAQAKRGLEDGGDSHQFERIDWNVISSPDLDGASVDHVREKFRQWIASGDEPPDNSGRFRACIGVDSDSLDSVMDMLEILEEEDEPLDSFDDTALAYVDLVSINEREDYVPMCISYLYPRAFDIVCDPGWEFVQPSKGNYVATP</sequence>
<evidence type="ECO:0000313" key="3">
    <source>
        <dbReference type="Proteomes" id="UP000244855"/>
    </source>
</evidence>